<dbReference type="Pfam" id="PF16370">
    <property type="entry name" value="MetallophosC"/>
    <property type="match status" value="1"/>
</dbReference>
<name>A0A9D2AZ35_9SPHI</name>
<evidence type="ECO:0000259" key="4">
    <source>
        <dbReference type="Pfam" id="PF16371"/>
    </source>
</evidence>
<evidence type="ECO:0000313" key="6">
    <source>
        <dbReference type="Proteomes" id="UP000824156"/>
    </source>
</evidence>
<dbReference type="InterPro" id="IPR029052">
    <property type="entry name" value="Metallo-depent_PP-like"/>
</dbReference>
<protein>
    <submittedName>
        <fullName evidence="5">Calcineurin-like phosphoesterase family protein</fullName>
    </submittedName>
</protein>
<dbReference type="SUPFAM" id="SSF56300">
    <property type="entry name" value="Metallo-dependent phosphatases"/>
    <property type="match status" value="1"/>
</dbReference>
<organism evidence="5 6">
    <name type="scientific">Candidatus Sphingobacterium stercoripullorum</name>
    <dbReference type="NCBI Taxonomy" id="2838759"/>
    <lineage>
        <taxon>Bacteria</taxon>
        <taxon>Pseudomonadati</taxon>
        <taxon>Bacteroidota</taxon>
        <taxon>Sphingobacteriia</taxon>
        <taxon>Sphingobacteriales</taxon>
        <taxon>Sphingobacteriaceae</taxon>
        <taxon>Sphingobacterium</taxon>
    </lineage>
</organism>
<comment type="caution">
    <text evidence="5">The sequence shown here is derived from an EMBL/GenBank/DDBJ whole genome shotgun (WGS) entry which is preliminary data.</text>
</comment>
<reference evidence="5" key="2">
    <citation type="submission" date="2021-04" db="EMBL/GenBank/DDBJ databases">
        <authorList>
            <person name="Gilroy R."/>
        </authorList>
    </citation>
    <scope>NUCLEOTIDE SEQUENCE</scope>
    <source>
        <strain evidence="5">1719</strain>
    </source>
</reference>
<dbReference type="InterPro" id="IPR032285">
    <property type="entry name" value="Metallophos_N"/>
</dbReference>
<feature type="chain" id="PRO_5039133265" evidence="1">
    <location>
        <begin position="22"/>
        <end position="664"/>
    </location>
</feature>
<dbReference type="Pfam" id="PF00149">
    <property type="entry name" value="Metallophos"/>
    <property type="match status" value="1"/>
</dbReference>
<dbReference type="InterPro" id="IPR032288">
    <property type="entry name" value="Metallophos_C"/>
</dbReference>
<dbReference type="AlphaFoldDB" id="A0A9D2AZ35"/>
<dbReference type="PANTHER" id="PTHR43143">
    <property type="entry name" value="METALLOPHOSPHOESTERASE, CALCINEURIN SUPERFAMILY"/>
    <property type="match status" value="1"/>
</dbReference>
<feature type="domain" description="Calcineurin-like phosphoesterase N-terminal" evidence="4">
    <location>
        <begin position="150"/>
        <end position="227"/>
    </location>
</feature>
<dbReference type="Gene3D" id="3.60.21.10">
    <property type="match status" value="1"/>
</dbReference>
<dbReference type="EMBL" id="DXEZ01000154">
    <property type="protein sequence ID" value="HIX54489.1"/>
    <property type="molecule type" value="Genomic_DNA"/>
</dbReference>
<sequence length="664" mass="75426">MIKQILYTILSLLLLSTSITASCSKSVDKPVIEEPKPDEPEVEEKLQIKDVAVPNTLYVSTDKEFSISGKGFKDGDKLEMQNMDSGEKTTFSANSTDEQNIAFIYKSDLEENRYTLSILRGEEKQRLGVTTVIQVQNLDIADQEGMNIKGMVHVSGKGLAGVVVSDGFEVTKTDENGIYYLPSEKKNRYVFISLPSNYEALTKDRMPIIHKNLNESTETVEIRDFELKESPNDDYVLLVMTDLHLANRNNDINQFQNGFVKDINQTISEYKSQGKKVYGLTLGDLSWDLYWYSNRFSLKEYVQAMQAVEVDVFNVIGNHDNDPYHADDFTSENAYRAHIGPTYYSFNLGQTHYVVLDDTEYLNKGGSSGMIGDRDYNAKITQQQLDWLEKDLATLENPNQPVVIAMHIQLNRNPSLNASGEQVISRRLSNSQDFLNVIEKYNNINILSGHTHTNHRTSEKNGALKEHNIAAVCATWWWTGKSDYANNHISRDGSPGGYSVWEYQGNQHSYYYKSIGYPKDYQFRAYDLNKTHITAEKYTPSASAANKKKFEDSYAHGYVNPSDKNEVLINIWGYEAGWDIQVVENGAILKTTRVHDYDPLHIISYNAKRLNNNAQAGFATSKTAHLFKVQATSPTSTLEITVTDLFGKQYKQTMERPKELTYQM</sequence>
<proteinExistence type="predicted"/>
<evidence type="ECO:0000259" key="3">
    <source>
        <dbReference type="Pfam" id="PF16370"/>
    </source>
</evidence>
<evidence type="ECO:0000256" key="1">
    <source>
        <dbReference type="SAM" id="SignalP"/>
    </source>
</evidence>
<dbReference type="Pfam" id="PF16371">
    <property type="entry name" value="MetallophosN"/>
    <property type="match status" value="1"/>
</dbReference>
<gene>
    <name evidence="5" type="ORF">H9853_05635</name>
</gene>
<dbReference type="InterPro" id="IPR004843">
    <property type="entry name" value="Calcineurin-like_PHP"/>
</dbReference>
<feature type="signal peptide" evidence="1">
    <location>
        <begin position="1"/>
        <end position="21"/>
    </location>
</feature>
<dbReference type="InterPro" id="IPR051918">
    <property type="entry name" value="STPP_CPPED1"/>
</dbReference>
<reference evidence="5" key="1">
    <citation type="journal article" date="2021" name="PeerJ">
        <title>Extensive microbial diversity within the chicken gut microbiome revealed by metagenomics and culture.</title>
        <authorList>
            <person name="Gilroy R."/>
            <person name="Ravi A."/>
            <person name="Getino M."/>
            <person name="Pursley I."/>
            <person name="Horton D.L."/>
            <person name="Alikhan N.F."/>
            <person name="Baker D."/>
            <person name="Gharbi K."/>
            <person name="Hall N."/>
            <person name="Watson M."/>
            <person name="Adriaenssens E.M."/>
            <person name="Foster-Nyarko E."/>
            <person name="Jarju S."/>
            <person name="Secka A."/>
            <person name="Antonio M."/>
            <person name="Oren A."/>
            <person name="Chaudhuri R.R."/>
            <person name="La Ragione R."/>
            <person name="Hildebrand F."/>
            <person name="Pallen M.J."/>
        </authorList>
    </citation>
    <scope>NUCLEOTIDE SEQUENCE</scope>
    <source>
        <strain evidence="5">1719</strain>
    </source>
</reference>
<feature type="domain" description="Calcineurin-like phosphoesterase" evidence="2">
    <location>
        <begin position="237"/>
        <end position="453"/>
    </location>
</feature>
<accession>A0A9D2AZ35</accession>
<feature type="domain" description="Calcineurin-like phosphoesterase C-terminal" evidence="3">
    <location>
        <begin position="466"/>
        <end position="650"/>
    </location>
</feature>
<dbReference type="PANTHER" id="PTHR43143:SF1">
    <property type="entry name" value="SERINE_THREONINE-PROTEIN PHOSPHATASE CPPED1"/>
    <property type="match status" value="1"/>
</dbReference>
<dbReference type="PROSITE" id="PS51257">
    <property type="entry name" value="PROKAR_LIPOPROTEIN"/>
    <property type="match status" value="1"/>
</dbReference>
<feature type="non-terminal residue" evidence="5">
    <location>
        <position position="664"/>
    </location>
</feature>
<evidence type="ECO:0000259" key="2">
    <source>
        <dbReference type="Pfam" id="PF00149"/>
    </source>
</evidence>
<dbReference type="Proteomes" id="UP000824156">
    <property type="component" value="Unassembled WGS sequence"/>
</dbReference>
<evidence type="ECO:0000313" key="5">
    <source>
        <dbReference type="EMBL" id="HIX54489.1"/>
    </source>
</evidence>
<keyword evidence="1" id="KW-0732">Signal</keyword>